<keyword evidence="8" id="KW-0961">Cell wall biogenesis/degradation</keyword>
<keyword evidence="3 10" id="KW-0812">Transmembrane</keyword>
<keyword evidence="6 10" id="KW-0472">Membrane</keyword>
<feature type="domain" description="GH16" evidence="11">
    <location>
        <begin position="245"/>
        <end position="625"/>
    </location>
</feature>
<dbReference type="SUPFAM" id="SSF49899">
    <property type="entry name" value="Concanavalin A-like lectins/glucanases"/>
    <property type="match status" value="1"/>
</dbReference>
<dbReference type="CDD" id="cd02180">
    <property type="entry name" value="GH16_fungal_KRE6_glucanase"/>
    <property type="match status" value="1"/>
</dbReference>
<organism evidence="12 13">
    <name type="scientific">Ceratobasidium theobromae</name>
    <dbReference type="NCBI Taxonomy" id="1582974"/>
    <lineage>
        <taxon>Eukaryota</taxon>
        <taxon>Fungi</taxon>
        <taxon>Dikarya</taxon>
        <taxon>Basidiomycota</taxon>
        <taxon>Agaricomycotina</taxon>
        <taxon>Agaricomycetes</taxon>
        <taxon>Cantharellales</taxon>
        <taxon>Ceratobasidiaceae</taxon>
        <taxon>Ceratobasidium</taxon>
    </lineage>
</organism>
<keyword evidence="7" id="KW-0325">Glycoprotein</keyword>
<dbReference type="PANTHER" id="PTHR31361:SF15">
    <property type="entry name" value="GH16 DOMAIN-CONTAINING PROTEIN"/>
    <property type="match status" value="1"/>
</dbReference>
<evidence type="ECO:0000256" key="4">
    <source>
        <dbReference type="ARBA" id="ARBA00022968"/>
    </source>
</evidence>
<dbReference type="EMBL" id="SSOP01000001">
    <property type="protein sequence ID" value="KAB5596414.1"/>
    <property type="molecule type" value="Genomic_DNA"/>
</dbReference>
<feature type="compositionally biased region" description="Polar residues" evidence="9">
    <location>
        <begin position="116"/>
        <end position="129"/>
    </location>
</feature>
<feature type="region of interest" description="Disordered" evidence="9">
    <location>
        <begin position="1"/>
        <end position="157"/>
    </location>
</feature>
<evidence type="ECO:0000313" key="13">
    <source>
        <dbReference type="Proteomes" id="UP000383932"/>
    </source>
</evidence>
<reference evidence="12 13" key="1">
    <citation type="journal article" date="2019" name="Fungal Biol. Biotechnol.">
        <title>Draft genome sequence of fastidious pathogen Ceratobasidium theobromae, which causes vascular-streak dieback in Theobroma cacao.</title>
        <authorList>
            <person name="Ali S.S."/>
            <person name="Asman A."/>
            <person name="Shao J."/>
            <person name="Firmansyah A.P."/>
            <person name="Susilo A.W."/>
            <person name="Rosmana A."/>
            <person name="McMahon P."/>
            <person name="Junaid M."/>
            <person name="Guest D."/>
            <person name="Kheng T.Y."/>
            <person name="Meinhardt L.W."/>
            <person name="Bailey B.A."/>
        </authorList>
    </citation>
    <scope>NUCLEOTIDE SEQUENCE [LARGE SCALE GENOMIC DNA]</scope>
    <source>
        <strain evidence="12 13">CT2</strain>
    </source>
</reference>
<dbReference type="FunFam" id="2.60.120.200:FF:000140">
    <property type="entry name" value="Beta-glucan synthesis-associated protein"/>
    <property type="match status" value="1"/>
</dbReference>
<feature type="compositionally biased region" description="Polar residues" evidence="9">
    <location>
        <begin position="137"/>
        <end position="146"/>
    </location>
</feature>
<dbReference type="GO" id="GO:0005886">
    <property type="term" value="C:plasma membrane"/>
    <property type="evidence" value="ECO:0007669"/>
    <property type="project" value="TreeGrafter"/>
</dbReference>
<protein>
    <submittedName>
        <fullName evidence="12">Beta-glucan synthesis-associated protein SKN1</fullName>
    </submittedName>
</protein>
<dbReference type="GO" id="GO:0006078">
    <property type="term" value="P:(1-&gt;6)-beta-D-glucan biosynthetic process"/>
    <property type="evidence" value="ECO:0007669"/>
    <property type="project" value="TreeGrafter"/>
</dbReference>
<dbReference type="FunFam" id="2.60.120.200:FF:000135">
    <property type="entry name" value="Related to KRE6-glucan synthase subunit"/>
    <property type="match status" value="1"/>
</dbReference>
<evidence type="ECO:0000256" key="2">
    <source>
        <dbReference type="ARBA" id="ARBA00010962"/>
    </source>
</evidence>
<evidence type="ECO:0000259" key="11">
    <source>
        <dbReference type="PROSITE" id="PS51762"/>
    </source>
</evidence>
<keyword evidence="4" id="KW-0735">Signal-anchor</keyword>
<evidence type="ECO:0000256" key="9">
    <source>
        <dbReference type="SAM" id="MobiDB-lite"/>
    </source>
</evidence>
<dbReference type="InterPro" id="IPR000757">
    <property type="entry name" value="Beta-glucanase-like"/>
</dbReference>
<dbReference type="PROSITE" id="PS51762">
    <property type="entry name" value="GH16_2"/>
    <property type="match status" value="1"/>
</dbReference>
<dbReference type="GO" id="GO:0015926">
    <property type="term" value="F:glucosidase activity"/>
    <property type="evidence" value="ECO:0007669"/>
    <property type="project" value="TreeGrafter"/>
</dbReference>
<dbReference type="GO" id="GO:0005789">
    <property type="term" value="C:endoplasmic reticulum membrane"/>
    <property type="evidence" value="ECO:0007669"/>
    <property type="project" value="TreeGrafter"/>
</dbReference>
<evidence type="ECO:0000256" key="8">
    <source>
        <dbReference type="ARBA" id="ARBA00023316"/>
    </source>
</evidence>
<evidence type="ECO:0000256" key="3">
    <source>
        <dbReference type="ARBA" id="ARBA00022692"/>
    </source>
</evidence>
<sequence>MGDRLRKSRAHDTTYAPVASTSPRGARAYSRTYVQPSASPAPIPSSSTPLVGRPQPSGSRNRYSHVRSQSSVDYPRTETTQAVATGAIGGAFGPYSYEHTPAPPPPREAQGHRRQGSVSRFTNTPSQSSHSHERTGPSRQQSSRLANQPPAGATSTTAGAFLYDTKDPELDDELHNPSPAALRKLDRQWDLFSARGWMNMGMIFLVCGGLIILFCGYPIILEFDKRPIYRGGYNLGGINASGQVPDLPNLPSLIDKDTPASARTRTGFDGHKYNLVFSDEFEVEGRTFYPGDDPFWEATDFHYWPTGDLEWYDPAQATTKNGALVIKLEEVRNHDLNFRSAMLQSWNKFCFTTGYIEVAISLPGDAATPGFWPGAWTLGNLARAGYGATTEGTWPYSYDSCDIGTFPQQLNSDSSPQNIVGLSSLPGQRLSSCSCPGSDHPGPDVSRGRGGPEIDIIEAQINTHLRHGEVSQSLQVAPFNYQYEFVNTTPSTTVYNDATTAINSYKGGPYQQCVSCVSSVNSSNYVLGGGGYGKYGFEYWSNRKKRSEGFVTWSVDDKAMWTVTSSAVGPDSVSQVSDRIISEEPMYIILNLGLSPSFQGIDFKNLKFPATMLVDYVRVYQRAGYENVGCDPADYPTADYINNHIVAYTNANLTTWSAANFTFPRNRLYDGC</sequence>
<dbReference type="OrthoDB" id="412647at2759"/>
<dbReference type="PANTHER" id="PTHR31361">
    <property type="entry name" value="BETA-GLUCAN SYNTHESIS-ASSOCIATED PROTEIN KRE6-RELATED"/>
    <property type="match status" value="1"/>
</dbReference>
<comment type="similarity">
    <text evidence="2">Belongs to the SKN1/KRE6 family.</text>
</comment>
<evidence type="ECO:0000256" key="7">
    <source>
        <dbReference type="ARBA" id="ARBA00023180"/>
    </source>
</evidence>
<gene>
    <name evidence="12" type="ORF">CTheo_51</name>
</gene>
<comment type="caution">
    <text evidence="12">The sequence shown here is derived from an EMBL/GenBank/DDBJ whole genome shotgun (WGS) entry which is preliminary data.</text>
</comment>
<name>A0A5N5QXI3_9AGAM</name>
<evidence type="ECO:0000256" key="6">
    <source>
        <dbReference type="ARBA" id="ARBA00023136"/>
    </source>
</evidence>
<dbReference type="InterPro" id="IPR005629">
    <property type="entry name" value="Skn1/Kre6/Sbg1"/>
</dbReference>
<proteinExistence type="inferred from homology"/>
<feature type="compositionally biased region" description="Polar residues" evidence="9">
    <location>
        <begin position="56"/>
        <end position="83"/>
    </location>
</feature>
<comment type="subcellular location">
    <subcellularLocation>
        <location evidence="1">Membrane</location>
        <topology evidence="1">Single-pass type II membrane protein</topology>
    </subcellularLocation>
</comment>
<evidence type="ECO:0000256" key="5">
    <source>
        <dbReference type="ARBA" id="ARBA00022989"/>
    </source>
</evidence>
<accession>A0A5N5QXI3</accession>
<dbReference type="Pfam" id="PF03935">
    <property type="entry name" value="SKN1_KRE6_Sbg1"/>
    <property type="match status" value="1"/>
</dbReference>
<dbReference type="Proteomes" id="UP000383932">
    <property type="component" value="Unassembled WGS sequence"/>
</dbReference>
<feature type="transmembrane region" description="Helical" evidence="10">
    <location>
        <begin position="197"/>
        <end position="220"/>
    </location>
</feature>
<dbReference type="AlphaFoldDB" id="A0A5N5QXI3"/>
<keyword evidence="13" id="KW-1185">Reference proteome</keyword>
<dbReference type="InterPro" id="IPR013320">
    <property type="entry name" value="ConA-like_dom_sf"/>
</dbReference>
<evidence type="ECO:0000256" key="10">
    <source>
        <dbReference type="SAM" id="Phobius"/>
    </source>
</evidence>
<feature type="compositionally biased region" description="Low complexity" evidence="9">
    <location>
        <begin position="36"/>
        <end position="49"/>
    </location>
</feature>
<evidence type="ECO:0000256" key="1">
    <source>
        <dbReference type="ARBA" id="ARBA00004606"/>
    </source>
</evidence>
<dbReference type="Gene3D" id="2.60.120.200">
    <property type="match status" value="2"/>
</dbReference>
<dbReference type="GO" id="GO:0031505">
    <property type="term" value="P:fungal-type cell wall organization"/>
    <property type="evidence" value="ECO:0007669"/>
    <property type="project" value="UniProtKB-ARBA"/>
</dbReference>
<keyword evidence="5 10" id="KW-1133">Transmembrane helix</keyword>
<evidence type="ECO:0000313" key="12">
    <source>
        <dbReference type="EMBL" id="KAB5596414.1"/>
    </source>
</evidence>